<gene>
    <name evidence="1" type="ORF">Py17XNL_000801789</name>
</gene>
<reference evidence="1" key="1">
    <citation type="submission" date="2023-01" db="EMBL/GenBank/DDBJ databases">
        <title>Long-Read Genome Assembly and Gene Model Annotations for the Rodent Malaria Parasite Plasmodium yoelii 17XNL.</title>
        <authorList>
            <person name="Mitchell G.J."/>
            <person name="Sebastian A."/>
            <person name="Albert I."/>
            <person name="Lindner S.E."/>
        </authorList>
    </citation>
    <scope>NUCLEOTIDE SEQUENCE</scope>
    <source>
        <strain evidence="1">17XNL clone 1.1</strain>
    </source>
</reference>
<protein>
    <submittedName>
        <fullName evidence="1">Uncharacterized protein</fullName>
    </submittedName>
</protein>
<dbReference type="AlphaFoldDB" id="A0AAF0B3F9"/>
<name>A0AAF0B3F9_PLAYO</name>
<accession>A0AAF0B3F9</accession>
<dbReference type="EMBL" id="CP115532">
    <property type="protein sequence ID" value="WBY56761.1"/>
    <property type="molecule type" value="Genomic_DNA"/>
</dbReference>
<dbReference type="Proteomes" id="UP001054126">
    <property type="component" value="Chromosome 8"/>
</dbReference>
<sequence>MIYSICEKNKDESIKKLNDCKENNQKISSTLMLSLGALEGEDESVISNLNKRGELQKQNLKEAYDIVESIS</sequence>
<organism evidence="1 2">
    <name type="scientific">Plasmodium yoelii yoelii</name>
    <dbReference type="NCBI Taxonomy" id="73239"/>
    <lineage>
        <taxon>Eukaryota</taxon>
        <taxon>Sar</taxon>
        <taxon>Alveolata</taxon>
        <taxon>Apicomplexa</taxon>
        <taxon>Aconoidasida</taxon>
        <taxon>Haemosporida</taxon>
        <taxon>Plasmodiidae</taxon>
        <taxon>Plasmodium</taxon>
        <taxon>Plasmodium (Vinckeia)</taxon>
    </lineage>
</organism>
<evidence type="ECO:0000313" key="2">
    <source>
        <dbReference type="Proteomes" id="UP001054126"/>
    </source>
</evidence>
<proteinExistence type="predicted"/>
<evidence type="ECO:0000313" key="1">
    <source>
        <dbReference type="EMBL" id="WBY56761.1"/>
    </source>
</evidence>